<dbReference type="Gene3D" id="1.10.10.60">
    <property type="entry name" value="Homeodomain-like"/>
    <property type="match status" value="1"/>
</dbReference>
<dbReference type="Pfam" id="PF12833">
    <property type="entry name" value="HTH_18"/>
    <property type="match status" value="1"/>
</dbReference>
<dbReference type="InterPro" id="IPR018062">
    <property type="entry name" value="HTH_AraC-typ_CS"/>
</dbReference>
<dbReference type="AlphaFoldDB" id="A0A4S4BQK3"/>
<dbReference type="Proteomes" id="UP000310636">
    <property type="component" value="Unassembled WGS sequence"/>
</dbReference>
<sequence length="357" mass="40053">MHYVKSHAILDEGGERNEVSTINPSERDCFIENESSGDNREMRQRLTTLYRQSAFEQTAHIPSQLGEGYWRRIRTGPAIDLIQCDVRFHEAVVMGSREAEEIVSLGCCLDEGIRWSVEGRADEIGLDRGEISAFGDLRTASVCRYEEGKRFRGVSVNIARPDSLERLDSLSLGRLTSALRDRNGHLDNIRMTPALERIVKDIVECPYEGDVKQLYLSGKTLELIAVYIGEAIQERAGPIVPGMSRTDLDGLHRAKEILDRSSAAPPTLAELARMVCLNEYKLKKGFKLLFGMPVHAYVIERRLEEACRLLEAGAATITEASYVAGFGKPGRFAEFFRRKYGTSPSDFYRGRAARGEQ</sequence>
<protein>
    <submittedName>
        <fullName evidence="5">Helix-turn-helix transcriptional regulator</fullName>
    </submittedName>
</protein>
<dbReference type="GO" id="GO:0003700">
    <property type="term" value="F:DNA-binding transcription factor activity"/>
    <property type="evidence" value="ECO:0007669"/>
    <property type="project" value="InterPro"/>
</dbReference>
<keyword evidence="2" id="KW-0238">DNA-binding</keyword>
<gene>
    <name evidence="5" type="ORF">E6C55_19210</name>
</gene>
<dbReference type="InterPro" id="IPR053142">
    <property type="entry name" value="PchR_regulatory_protein"/>
</dbReference>
<evidence type="ECO:0000256" key="1">
    <source>
        <dbReference type="ARBA" id="ARBA00023015"/>
    </source>
</evidence>
<evidence type="ECO:0000259" key="4">
    <source>
        <dbReference type="PROSITE" id="PS01124"/>
    </source>
</evidence>
<comment type="caution">
    <text evidence="5">The sequence shown here is derived from an EMBL/GenBank/DDBJ whole genome shotgun (WGS) entry which is preliminary data.</text>
</comment>
<dbReference type="PANTHER" id="PTHR47893:SF1">
    <property type="entry name" value="REGULATORY PROTEIN PCHR"/>
    <property type="match status" value="1"/>
</dbReference>
<feature type="domain" description="HTH araC/xylS-type" evidence="4">
    <location>
        <begin position="252"/>
        <end position="350"/>
    </location>
</feature>
<evidence type="ECO:0000256" key="2">
    <source>
        <dbReference type="ARBA" id="ARBA00023125"/>
    </source>
</evidence>
<evidence type="ECO:0000313" key="5">
    <source>
        <dbReference type="EMBL" id="THF76400.1"/>
    </source>
</evidence>
<dbReference type="PROSITE" id="PS00041">
    <property type="entry name" value="HTH_ARAC_FAMILY_1"/>
    <property type="match status" value="1"/>
</dbReference>
<reference evidence="5 6" key="1">
    <citation type="submission" date="2019-04" db="EMBL/GenBank/DDBJ databases">
        <title>Cohnella sp. nov. isolated from preserved vegetables.</title>
        <authorList>
            <person name="Lin S.-Y."/>
            <person name="Hung M.-H."/>
            <person name="Young C.-C."/>
        </authorList>
    </citation>
    <scope>NUCLEOTIDE SEQUENCE [LARGE SCALE GENOMIC DNA]</scope>
    <source>
        <strain evidence="5 6">CC-MHH1044</strain>
    </source>
</reference>
<accession>A0A4S4BQK3</accession>
<proteinExistence type="predicted"/>
<keyword evidence="1" id="KW-0805">Transcription regulation</keyword>
<name>A0A4S4BQK3_9BACL</name>
<dbReference type="SMART" id="SM00342">
    <property type="entry name" value="HTH_ARAC"/>
    <property type="match status" value="1"/>
</dbReference>
<dbReference type="SUPFAM" id="SSF46689">
    <property type="entry name" value="Homeodomain-like"/>
    <property type="match status" value="2"/>
</dbReference>
<dbReference type="InterPro" id="IPR009057">
    <property type="entry name" value="Homeodomain-like_sf"/>
</dbReference>
<keyword evidence="3" id="KW-0804">Transcription</keyword>
<dbReference type="PANTHER" id="PTHR47893">
    <property type="entry name" value="REGULATORY PROTEIN PCHR"/>
    <property type="match status" value="1"/>
</dbReference>
<evidence type="ECO:0000313" key="6">
    <source>
        <dbReference type="Proteomes" id="UP000310636"/>
    </source>
</evidence>
<organism evidence="5 6">
    <name type="scientific">Cohnella fermenti</name>
    <dbReference type="NCBI Taxonomy" id="2565925"/>
    <lineage>
        <taxon>Bacteria</taxon>
        <taxon>Bacillati</taxon>
        <taxon>Bacillota</taxon>
        <taxon>Bacilli</taxon>
        <taxon>Bacillales</taxon>
        <taxon>Paenibacillaceae</taxon>
        <taxon>Cohnella</taxon>
    </lineage>
</organism>
<keyword evidence="6" id="KW-1185">Reference proteome</keyword>
<dbReference type="EMBL" id="SSOB01000025">
    <property type="protein sequence ID" value="THF76400.1"/>
    <property type="molecule type" value="Genomic_DNA"/>
</dbReference>
<evidence type="ECO:0000256" key="3">
    <source>
        <dbReference type="ARBA" id="ARBA00023163"/>
    </source>
</evidence>
<dbReference type="OrthoDB" id="9782503at2"/>
<dbReference type="InterPro" id="IPR018060">
    <property type="entry name" value="HTH_AraC"/>
</dbReference>
<dbReference type="PROSITE" id="PS01124">
    <property type="entry name" value="HTH_ARAC_FAMILY_2"/>
    <property type="match status" value="1"/>
</dbReference>
<dbReference type="GO" id="GO:0043565">
    <property type="term" value="F:sequence-specific DNA binding"/>
    <property type="evidence" value="ECO:0007669"/>
    <property type="project" value="InterPro"/>
</dbReference>